<dbReference type="AlphaFoldDB" id="A0A1D6HTL1"/>
<accession>A0A1D6HTL1</accession>
<dbReference type="EMBL" id="CM007650">
    <property type="protein sequence ID" value="ONM51716.1"/>
    <property type="molecule type" value="Genomic_DNA"/>
</dbReference>
<organism evidence="1">
    <name type="scientific">Zea mays</name>
    <name type="common">Maize</name>
    <dbReference type="NCBI Taxonomy" id="4577"/>
    <lineage>
        <taxon>Eukaryota</taxon>
        <taxon>Viridiplantae</taxon>
        <taxon>Streptophyta</taxon>
        <taxon>Embryophyta</taxon>
        <taxon>Tracheophyta</taxon>
        <taxon>Spermatophyta</taxon>
        <taxon>Magnoliopsida</taxon>
        <taxon>Liliopsida</taxon>
        <taxon>Poales</taxon>
        <taxon>Poaceae</taxon>
        <taxon>PACMAD clade</taxon>
        <taxon>Panicoideae</taxon>
        <taxon>Andropogonodae</taxon>
        <taxon>Andropogoneae</taxon>
        <taxon>Tripsacinae</taxon>
        <taxon>Zea</taxon>
    </lineage>
</organism>
<sequence>MRTRQQCRSSMMSITSRKSTLVLILIVVLVASKDEASIGADAECNNLPVSCYIKCLRPGACNSCCKQNHFVRGECIGWDCWCCRA</sequence>
<dbReference type="SMR" id="A0A1D6HTL1"/>
<name>A0A1D6HTL1_MAIZE</name>
<evidence type="ECO:0000313" key="1">
    <source>
        <dbReference type="EMBL" id="ONM51716.1"/>
    </source>
</evidence>
<gene>
    <name evidence="1" type="ORF">ZEAMMB73_Zm00001d018951</name>
</gene>
<dbReference type="PaxDb" id="4577-GRMZM2G070399_P01"/>
<proteinExistence type="predicted"/>
<protein>
    <submittedName>
        <fullName evidence="1">Uncharacterized protein</fullName>
    </submittedName>
</protein>
<dbReference type="InParanoid" id="A0A1D6HTL1"/>
<reference evidence="1" key="1">
    <citation type="submission" date="2015-12" db="EMBL/GenBank/DDBJ databases">
        <title>Update maize B73 reference genome by single molecule sequencing technologies.</title>
        <authorList>
            <consortium name="Maize Genome Sequencing Project"/>
            <person name="Ware D."/>
        </authorList>
    </citation>
    <scope>NUCLEOTIDE SEQUENCE [LARGE SCALE GENOMIC DNA]</scope>
    <source>
        <tissue evidence="1">Seedling</tissue>
    </source>
</reference>
<dbReference type="eggNOG" id="ENOG502R3HZ">
    <property type="taxonomic scope" value="Eukaryota"/>
</dbReference>
<dbReference type="OMA" id="RGECIGW"/>